<dbReference type="FunFam" id="3.40.309.10:FF:000012">
    <property type="entry name" value="Betaine aldehyde dehydrogenase"/>
    <property type="match status" value="1"/>
</dbReference>
<dbReference type="Gene3D" id="3.40.309.10">
    <property type="entry name" value="Aldehyde Dehydrogenase, Chain A, domain 2"/>
    <property type="match status" value="1"/>
</dbReference>
<dbReference type="PANTHER" id="PTHR11699">
    <property type="entry name" value="ALDEHYDE DEHYDROGENASE-RELATED"/>
    <property type="match status" value="1"/>
</dbReference>
<feature type="compositionally biased region" description="Polar residues" evidence="5">
    <location>
        <begin position="1"/>
        <end position="17"/>
    </location>
</feature>
<feature type="domain" description="Aldehyde dehydrogenase" evidence="6">
    <location>
        <begin position="48"/>
        <end position="514"/>
    </location>
</feature>
<sequence>MPDLQGTTETRTSSGVLVTTGGLPMSERARELGAGVARTYIDGAWHDAVTDERWQHHHPASGEPDFTVCVSSSNEVDRAVRAARRAFDEGPWARMTARERKLALRPLGDLIRAHEREFARLQSLDNGLPVTVGGGFRFSAHFAADVFEYFTGWIDKLDGLAPPVYTEQINNQLITVKEPVGVVAAITPFNAPVMQFAQKVAPALAAGCTVVFKPSEYASNVAALYARLIERLDLPAGVFNLVPGTASTSQALVAHPLVDKVAFTGRRSVGEQILTAAAPGLKRVQLELGGKSPSIVFDDVEDVGRTAQYAMSLVSMGLSGQLCSTQTRALVHRSVYDDFIAAAAEQIKKVHLGDSFDPAVTSTPLVNPAAADRVMQLIEGAIAEGARPVMGGNRITVPGGGNWVEPTLFTDVTPDMEIAHEEVFGPVLVAIPFDTEEEAIRIANDSEYGLSAGVYTRDTSRAVRVARRLRTGTVGVNSLFVATPTAPFGGYKTSGLGREGGRDGLEGYLETKTISIPLG</sequence>
<protein>
    <submittedName>
        <fullName evidence="7">Aldehyde dehydrogenase (NAD+)</fullName>
    </submittedName>
</protein>
<evidence type="ECO:0000256" key="5">
    <source>
        <dbReference type="SAM" id="MobiDB-lite"/>
    </source>
</evidence>
<organism evidence="7 8">
    <name type="scientific">Streptomyces melanosporofaciens</name>
    <dbReference type="NCBI Taxonomy" id="67327"/>
    <lineage>
        <taxon>Bacteria</taxon>
        <taxon>Bacillati</taxon>
        <taxon>Actinomycetota</taxon>
        <taxon>Actinomycetes</taxon>
        <taxon>Kitasatosporales</taxon>
        <taxon>Streptomycetaceae</taxon>
        <taxon>Streptomyces</taxon>
        <taxon>Streptomyces violaceusniger group</taxon>
    </lineage>
</organism>
<dbReference type="InterPro" id="IPR029510">
    <property type="entry name" value="Ald_DH_CS_GLU"/>
</dbReference>
<comment type="similarity">
    <text evidence="1 4">Belongs to the aldehyde dehydrogenase family.</text>
</comment>
<feature type="region of interest" description="Disordered" evidence="5">
    <location>
        <begin position="1"/>
        <end position="20"/>
    </location>
</feature>
<gene>
    <name evidence="7" type="ORF">SAMN04490356_0232</name>
</gene>
<dbReference type="FunFam" id="3.40.605.10:FF:000007">
    <property type="entry name" value="NAD/NADP-dependent betaine aldehyde dehydrogenase"/>
    <property type="match status" value="1"/>
</dbReference>
<dbReference type="GO" id="GO:0016620">
    <property type="term" value="F:oxidoreductase activity, acting on the aldehyde or oxo group of donors, NAD or NADP as acceptor"/>
    <property type="evidence" value="ECO:0007669"/>
    <property type="project" value="InterPro"/>
</dbReference>
<dbReference type="AlphaFoldDB" id="A0A1H4I964"/>
<name>A0A1H4I964_STRMJ</name>
<dbReference type="InterPro" id="IPR016163">
    <property type="entry name" value="Ald_DH_C"/>
</dbReference>
<feature type="active site" evidence="3">
    <location>
        <position position="287"/>
    </location>
</feature>
<accession>A0A1H4I964</accession>
<dbReference type="Gene3D" id="3.40.605.10">
    <property type="entry name" value="Aldehyde Dehydrogenase, Chain A, domain 1"/>
    <property type="match status" value="1"/>
</dbReference>
<dbReference type="InterPro" id="IPR015590">
    <property type="entry name" value="Aldehyde_DH_dom"/>
</dbReference>
<evidence type="ECO:0000256" key="2">
    <source>
        <dbReference type="ARBA" id="ARBA00023002"/>
    </source>
</evidence>
<dbReference type="InterPro" id="IPR016162">
    <property type="entry name" value="Ald_DH_N"/>
</dbReference>
<evidence type="ECO:0000313" key="8">
    <source>
        <dbReference type="Proteomes" id="UP000198609"/>
    </source>
</evidence>
<keyword evidence="2 4" id="KW-0560">Oxidoreductase</keyword>
<evidence type="ECO:0000256" key="3">
    <source>
        <dbReference type="PROSITE-ProRule" id="PRU10007"/>
    </source>
</evidence>
<evidence type="ECO:0000256" key="4">
    <source>
        <dbReference type="RuleBase" id="RU003345"/>
    </source>
</evidence>
<proteinExistence type="inferred from homology"/>
<evidence type="ECO:0000259" key="6">
    <source>
        <dbReference type="Pfam" id="PF00171"/>
    </source>
</evidence>
<keyword evidence="8" id="KW-1185">Reference proteome</keyword>
<evidence type="ECO:0000256" key="1">
    <source>
        <dbReference type="ARBA" id="ARBA00009986"/>
    </source>
</evidence>
<dbReference type="EMBL" id="FNST01000001">
    <property type="protein sequence ID" value="SEB30493.1"/>
    <property type="molecule type" value="Genomic_DNA"/>
</dbReference>
<evidence type="ECO:0000313" key="7">
    <source>
        <dbReference type="EMBL" id="SEB30493.1"/>
    </source>
</evidence>
<dbReference type="PROSITE" id="PS00687">
    <property type="entry name" value="ALDEHYDE_DEHYDR_GLU"/>
    <property type="match status" value="1"/>
</dbReference>
<dbReference type="InterPro" id="IPR016161">
    <property type="entry name" value="Ald_DH/histidinol_DH"/>
</dbReference>
<dbReference type="Proteomes" id="UP000198609">
    <property type="component" value="Unassembled WGS sequence"/>
</dbReference>
<reference evidence="8" key="1">
    <citation type="submission" date="2016-10" db="EMBL/GenBank/DDBJ databases">
        <authorList>
            <person name="Varghese N."/>
            <person name="Submissions S."/>
        </authorList>
    </citation>
    <scope>NUCLEOTIDE SEQUENCE [LARGE SCALE GENOMIC DNA]</scope>
    <source>
        <strain evidence="8">DSM 40318</strain>
    </source>
</reference>
<dbReference type="SUPFAM" id="SSF53720">
    <property type="entry name" value="ALDH-like"/>
    <property type="match status" value="1"/>
</dbReference>
<dbReference type="Pfam" id="PF00171">
    <property type="entry name" value="Aldedh"/>
    <property type="match status" value="1"/>
</dbReference>